<dbReference type="Gene3D" id="6.20.50.160">
    <property type="match status" value="1"/>
</dbReference>
<keyword evidence="2" id="KW-0882">Thioester bond</keyword>
<evidence type="ECO:0000256" key="1">
    <source>
        <dbReference type="ARBA" id="ARBA00022729"/>
    </source>
</evidence>
<dbReference type="Proteomes" id="UP000507470">
    <property type="component" value="Unassembled WGS sequence"/>
</dbReference>
<dbReference type="Gene3D" id="2.60.40.1930">
    <property type="match status" value="1"/>
</dbReference>
<gene>
    <name evidence="4" type="ORF">MCOR_40715</name>
</gene>
<reference evidence="4 5" key="1">
    <citation type="submission" date="2020-06" db="EMBL/GenBank/DDBJ databases">
        <authorList>
            <person name="Li R."/>
            <person name="Bekaert M."/>
        </authorList>
    </citation>
    <scope>NUCLEOTIDE SEQUENCE [LARGE SCALE GENOMIC DNA]</scope>
    <source>
        <strain evidence="5">wild</strain>
    </source>
</reference>
<dbReference type="InterPro" id="IPR011625">
    <property type="entry name" value="A2M_N_BRD"/>
</dbReference>
<keyword evidence="5" id="KW-1185">Reference proteome</keyword>
<dbReference type="OrthoDB" id="6155561at2759"/>
<dbReference type="PANTHER" id="PTHR11412:SF136">
    <property type="entry name" value="CD109 ANTIGEN"/>
    <property type="match status" value="1"/>
</dbReference>
<sequence>MHFCTCSSISGVKVSLIFSANTGIIVLRTSGLAFYRKSRASRFLSRPESPSRNYIQVEVKNDQKAQPGQKLALVIKVTEMIRFCNYKVFSKGSLVTQGRLRMRNRKQQDQNLKITYAMIPQAKFLIYYVRRQNGEVVADAITFPIEDIFNNKVSINFNTRRAKPGDDVQVELTADPNSLVNVLAVDKSVLLLKSGNDITTQNVLNELQRYDNSGFFSRSSWDFWLPRPVYGRDAFSIFNGAGVYVLTDALLYQYIPPPRLSAVSFSNGRVRGPFGQAGPGGIGGGSGGGSLAVPTRTRKNFPETWLWVNSTTGVTSAEHYLLRK</sequence>
<dbReference type="SMART" id="SM01359">
    <property type="entry name" value="A2M_N_2"/>
    <property type="match status" value="1"/>
</dbReference>
<dbReference type="AlphaFoldDB" id="A0A6J8DJB8"/>
<name>A0A6J8DJB8_MYTCO</name>
<dbReference type="InterPro" id="IPR050473">
    <property type="entry name" value="A2M/Complement_sys"/>
</dbReference>
<evidence type="ECO:0000259" key="3">
    <source>
        <dbReference type="SMART" id="SM01359"/>
    </source>
</evidence>
<keyword evidence="1" id="KW-0732">Signal</keyword>
<organism evidence="4 5">
    <name type="scientific">Mytilus coruscus</name>
    <name type="common">Sea mussel</name>
    <dbReference type="NCBI Taxonomy" id="42192"/>
    <lineage>
        <taxon>Eukaryota</taxon>
        <taxon>Metazoa</taxon>
        <taxon>Spiralia</taxon>
        <taxon>Lophotrochozoa</taxon>
        <taxon>Mollusca</taxon>
        <taxon>Bivalvia</taxon>
        <taxon>Autobranchia</taxon>
        <taxon>Pteriomorphia</taxon>
        <taxon>Mytilida</taxon>
        <taxon>Mytiloidea</taxon>
        <taxon>Mytilidae</taxon>
        <taxon>Mytilinae</taxon>
        <taxon>Mytilus</taxon>
    </lineage>
</organism>
<evidence type="ECO:0000256" key="2">
    <source>
        <dbReference type="ARBA" id="ARBA00022966"/>
    </source>
</evidence>
<dbReference type="Pfam" id="PF07703">
    <property type="entry name" value="A2M_BRD"/>
    <property type="match status" value="1"/>
</dbReference>
<accession>A0A6J8DJB8</accession>
<feature type="domain" description="Alpha-2-macroglobulin bait region" evidence="3">
    <location>
        <begin position="55"/>
        <end position="192"/>
    </location>
</feature>
<evidence type="ECO:0000313" key="4">
    <source>
        <dbReference type="EMBL" id="CAC5407214.1"/>
    </source>
</evidence>
<protein>
    <submittedName>
        <fullName evidence="4">CD109</fullName>
    </submittedName>
</protein>
<dbReference type="PANTHER" id="PTHR11412">
    <property type="entry name" value="MACROGLOBULIN / COMPLEMENT"/>
    <property type="match status" value="1"/>
</dbReference>
<proteinExistence type="predicted"/>
<evidence type="ECO:0000313" key="5">
    <source>
        <dbReference type="Proteomes" id="UP000507470"/>
    </source>
</evidence>
<dbReference type="EMBL" id="CACVKT020007383">
    <property type="protein sequence ID" value="CAC5407214.1"/>
    <property type="molecule type" value="Genomic_DNA"/>
</dbReference>